<dbReference type="FunFam" id="3.20.20.100:FF:000004">
    <property type="entry name" value="Oxidoreductase, aldo/keto reductase"/>
    <property type="match status" value="1"/>
</dbReference>
<protein>
    <submittedName>
        <fullName evidence="3">Aldo/keto reductase</fullName>
    </submittedName>
</protein>
<dbReference type="PANTHER" id="PTHR43364">
    <property type="entry name" value="NADH-SPECIFIC METHYLGLYOXAL REDUCTASE-RELATED"/>
    <property type="match status" value="1"/>
</dbReference>
<gene>
    <name evidence="3" type="ORF">D7294_27560</name>
</gene>
<dbReference type="GO" id="GO:0016491">
    <property type="term" value="F:oxidoreductase activity"/>
    <property type="evidence" value="ECO:0007669"/>
    <property type="project" value="UniProtKB-KW"/>
</dbReference>
<sequence>MSPADSTADAPRPAYRRLGDSGLKVSPACLGTMNFGPPGTAGVGCCDEAEATRLVHAFLDAGHNIVDTANGYTDGESERILGRALKGRREEVVLATKAFLPQGPGPNDRGLSRAHLTRALDASLRRLGTDHVDLYQCHQWDAETPIEETMATLDGFVRAGKVRYLGCSNFTAAQIVEAQWAAERVGGTRFVALQPPYSLLDRGIEEEILPTCERHGLGTLVYSPLGSGLLTGRYAPGTDPEPDSRFGRLFRSGLAGARNWAQNFFTERNFRIADGVAAVARELGTTPASVALAWAGRRPGVTSVIIGPRSTAQLTENLRALSLDLPPDALTALDTLSTPDHP</sequence>
<dbReference type="Gene3D" id="3.20.20.100">
    <property type="entry name" value="NADP-dependent oxidoreductase domain"/>
    <property type="match status" value="1"/>
</dbReference>
<dbReference type="GO" id="GO:0005829">
    <property type="term" value="C:cytosol"/>
    <property type="evidence" value="ECO:0007669"/>
    <property type="project" value="UniProtKB-ARBA"/>
</dbReference>
<dbReference type="InterPro" id="IPR023210">
    <property type="entry name" value="NADP_OxRdtase_dom"/>
</dbReference>
<evidence type="ECO:0000259" key="2">
    <source>
        <dbReference type="Pfam" id="PF00248"/>
    </source>
</evidence>
<comment type="caution">
    <text evidence="3">The sequence shown here is derived from an EMBL/GenBank/DDBJ whole genome shotgun (WGS) entry which is preliminary data.</text>
</comment>
<dbReference type="InterPro" id="IPR050523">
    <property type="entry name" value="AKR_Detox_Biosynth"/>
</dbReference>
<dbReference type="AlphaFoldDB" id="A0A3A9YMY2"/>
<dbReference type="Pfam" id="PF00248">
    <property type="entry name" value="Aldo_ket_red"/>
    <property type="match status" value="1"/>
</dbReference>
<dbReference type="InterPro" id="IPR036812">
    <property type="entry name" value="NAD(P)_OxRdtase_dom_sf"/>
</dbReference>
<evidence type="ECO:0000256" key="1">
    <source>
        <dbReference type="ARBA" id="ARBA00023002"/>
    </source>
</evidence>
<dbReference type="EMBL" id="RBAL01000024">
    <property type="protein sequence ID" value="RKN37500.1"/>
    <property type="molecule type" value="Genomic_DNA"/>
</dbReference>
<dbReference type="RefSeq" id="WP_120684516.1">
    <property type="nucleotide sequence ID" value="NZ_RBAL01000024.1"/>
</dbReference>
<dbReference type="OrthoDB" id="9768793at2"/>
<organism evidence="3 4">
    <name type="scientific">Streptomyces hoynatensis</name>
    <dbReference type="NCBI Taxonomy" id="1141874"/>
    <lineage>
        <taxon>Bacteria</taxon>
        <taxon>Bacillati</taxon>
        <taxon>Actinomycetota</taxon>
        <taxon>Actinomycetes</taxon>
        <taxon>Kitasatosporales</taxon>
        <taxon>Streptomycetaceae</taxon>
        <taxon>Streptomyces</taxon>
    </lineage>
</organism>
<evidence type="ECO:0000313" key="4">
    <source>
        <dbReference type="Proteomes" id="UP000272474"/>
    </source>
</evidence>
<name>A0A3A9YMY2_9ACTN</name>
<keyword evidence="1" id="KW-0560">Oxidoreductase</keyword>
<proteinExistence type="predicted"/>
<reference evidence="3 4" key="1">
    <citation type="journal article" date="2014" name="Int. J. Syst. Evol. Microbiol.">
        <title>Streptomyces hoynatensis sp. nov., isolated from deep marine sediment.</title>
        <authorList>
            <person name="Veyisoglu A."/>
            <person name="Sahin N."/>
        </authorList>
    </citation>
    <scope>NUCLEOTIDE SEQUENCE [LARGE SCALE GENOMIC DNA]</scope>
    <source>
        <strain evidence="3 4">KCTC 29097</strain>
    </source>
</reference>
<accession>A0A3A9YMY2</accession>
<dbReference type="SUPFAM" id="SSF51430">
    <property type="entry name" value="NAD(P)-linked oxidoreductase"/>
    <property type="match status" value="1"/>
</dbReference>
<keyword evidence="4" id="KW-1185">Reference proteome</keyword>
<feature type="domain" description="NADP-dependent oxidoreductase" evidence="2">
    <location>
        <begin position="29"/>
        <end position="336"/>
    </location>
</feature>
<dbReference type="Proteomes" id="UP000272474">
    <property type="component" value="Unassembled WGS sequence"/>
</dbReference>
<evidence type="ECO:0000313" key="3">
    <source>
        <dbReference type="EMBL" id="RKN37500.1"/>
    </source>
</evidence>
<dbReference type="PANTHER" id="PTHR43364:SF4">
    <property type="entry name" value="NAD(P)-LINKED OXIDOREDUCTASE SUPERFAMILY PROTEIN"/>
    <property type="match status" value="1"/>
</dbReference>